<evidence type="ECO:0000313" key="2">
    <source>
        <dbReference type="EMBL" id="OHT13201.1"/>
    </source>
</evidence>
<reference evidence="2" key="1">
    <citation type="submission" date="2016-10" db="EMBL/GenBank/DDBJ databases">
        <authorList>
            <person name="Benchimol M."/>
            <person name="Almeida L.G."/>
            <person name="Vasconcelos A.T."/>
            <person name="Perreira-Neves A."/>
            <person name="Rosa I.A."/>
            <person name="Tasca T."/>
            <person name="Bogo M.R."/>
            <person name="de Souza W."/>
        </authorList>
    </citation>
    <scope>NUCLEOTIDE SEQUENCE [LARGE SCALE GENOMIC DNA]</scope>
    <source>
        <strain evidence="2">K</strain>
    </source>
</reference>
<feature type="domain" description="ATPase AAA-type core" evidence="1">
    <location>
        <begin position="17"/>
        <end position="116"/>
    </location>
</feature>
<accession>A0A1J4KPG8</accession>
<organism evidence="2 3">
    <name type="scientific">Tritrichomonas foetus</name>
    <dbReference type="NCBI Taxonomy" id="1144522"/>
    <lineage>
        <taxon>Eukaryota</taxon>
        <taxon>Metamonada</taxon>
        <taxon>Parabasalia</taxon>
        <taxon>Tritrichomonadida</taxon>
        <taxon>Tritrichomonadidae</taxon>
        <taxon>Tritrichomonas</taxon>
    </lineage>
</organism>
<dbReference type="Pfam" id="PF00004">
    <property type="entry name" value="AAA"/>
    <property type="match status" value="1"/>
</dbReference>
<comment type="caution">
    <text evidence="2">The sequence shown here is derived from an EMBL/GenBank/DDBJ whole genome shotgun (WGS) entry which is preliminary data.</text>
</comment>
<evidence type="ECO:0000259" key="1">
    <source>
        <dbReference type="Pfam" id="PF00004"/>
    </source>
</evidence>
<sequence>MDDFYKVAPKPNQLVIAFSGPSTCGKSTVIKSLIGQYNDKIDITVLLLDTFFFNSGNIPKTKMRGETIMNYDLKQSINWESYFQKFKKTDTSIIFLDGFITFADERSQDIVDILITFEYNIDTDFELALSRRIHRKKMWRNIEIPKDYLENSFVDKLNYSCTYFHDVVWQEMLKHPEYRKPSDWNKPILILSATDSIQNNIEKTKAFLRPFLEEKMKSDF</sequence>
<dbReference type="GeneID" id="94833881"/>
<dbReference type="GO" id="GO:0005524">
    <property type="term" value="F:ATP binding"/>
    <property type="evidence" value="ECO:0007669"/>
    <property type="project" value="InterPro"/>
</dbReference>
<dbReference type="InterPro" id="IPR027417">
    <property type="entry name" value="P-loop_NTPase"/>
</dbReference>
<dbReference type="AlphaFoldDB" id="A0A1J4KPG8"/>
<dbReference type="RefSeq" id="XP_068366337.1">
    <property type="nucleotide sequence ID" value="XM_068499177.1"/>
</dbReference>
<dbReference type="VEuPathDB" id="TrichDB:TRFO_16764"/>
<keyword evidence="3" id="KW-1185">Reference proteome</keyword>
<dbReference type="Gene3D" id="3.40.50.300">
    <property type="entry name" value="P-loop containing nucleotide triphosphate hydrolases"/>
    <property type="match status" value="1"/>
</dbReference>
<dbReference type="OrthoDB" id="10041966at2759"/>
<gene>
    <name evidence="2" type="ORF">TRFO_16764</name>
</gene>
<dbReference type="Proteomes" id="UP000179807">
    <property type="component" value="Unassembled WGS sequence"/>
</dbReference>
<proteinExistence type="predicted"/>
<protein>
    <recommendedName>
        <fullName evidence="1">ATPase AAA-type core domain-containing protein</fullName>
    </recommendedName>
</protein>
<dbReference type="InterPro" id="IPR003959">
    <property type="entry name" value="ATPase_AAA_core"/>
</dbReference>
<dbReference type="EMBL" id="MLAK01000546">
    <property type="protein sequence ID" value="OHT13201.1"/>
    <property type="molecule type" value="Genomic_DNA"/>
</dbReference>
<name>A0A1J4KPG8_9EUKA</name>
<dbReference type="GO" id="GO:0016887">
    <property type="term" value="F:ATP hydrolysis activity"/>
    <property type="evidence" value="ECO:0007669"/>
    <property type="project" value="InterPro"/>
</dbReference>
<evidence type="ECO:0000313" key="3">
    <source>
        <dbReference type="Proteomes" id="UP000179807"/>
    </source>
</evidence>
<dbReference type="SUPFAM" id="SSF52540">
    <property type="entry name" value="P-loop containing nucleoside triphosphate hydrolases"/>
    <property type="match status" value="1"/>
</dbReference>